<feature type="compositionally biased region" description="Basic and acidic residues" evidence="1">
    <location>
        <begin position="835"/>
        <end position="856"/>
    </location>
</feature>
<dbReference type="PANTHER" id="PTHR37533:SF2">
    <property type="entry name" value="FLAGELLAR HOOK-LENGTH CONTROL PROTEIN"/>
    <property type="match status" value="1"/>
</dbReference>
<feature type="region of interest" description="Disordered" evidence="1">
    <location>
        <begin position="701"/>
        <end position="727"/>
    </location>
</feature>
<feature type="compositionally biased region" description="Basic and acidic residues" evidence="1">
    <location>
        <begin position="525"/>
        <end position="539"/>
    </location>
</feature>
<dbReference type="CDD" id="cd17470">
    <property type="entry name" value="T3SS_Flik_C"/>
    <property type="match status" value="1"/>
</dbReference>
<dbReference type="InterPro" id="IPR052563">
    <property type="entry name" value="FliK"/>
</dbReference>
<feature type="region of interest" description="Disordered" evidence="1">
    <location>
        <begin position="666"/>
        <end position="685"/>
    </location>
</feature>
<sequence>MIPLLWLDAPASILAEGVDGNGEWIFGTRERGIEDCTFPAFLASAMPSENSACKNRLAVQELTCGWPSGAERPYVKIFGKGNVLPPAAGEVERPGTEFKEKRIISGDSPMPEVGSSGLSNGSGEAFFYDKAGSAAMVQVIPQEGELVRRGLSYLGWHAAEFEGEVALIDRPVAMSRSDSCAGVVLPPGSEETDKGGFERFVPPSDPFEDTCQEGDEDLKNVFHPSEEEQAASDGGGAVLGIGKESSSEKVGVSAVDRIVPAATRPLVDTGKRKPDDGTENARGYTPAQSGFSEMPGVWRDSRLPGAAAIQGVSTRLDASVFHTGVADRADGLLTFFGSNHKGFQELSERKSVPNIPRSYLSSRDVAKEKRLFVTAGGLPKPGVIRWFDSGAAEYECEEKTVHGFIRREEMSGSILSSEQADSLEGALKKTERSMQCMAGRDGASTVLPAARVWRGNEVSGREQAGGSFRRMDVSIQSVMMSEKMDESESVDDPMRLHRVSRIVVETSPGKDICGNTSVNAEESMSEGHSDPLKGFERYAGDQAQSGAEHRSPRPVNRPLLSLSDEQGRDLSELERSGEISKGSGTGKEVPDIGRMDGPAFTSREFAIRRGVVQGDLSLKVSRSGDKTLVSSDWDEGAEYPLDRGVSSNVVVRGVEEEPFAADLNQRVASPGEGRPDFGASSPGRRGGAVIREEAQLLNAGWGSAGGEASTVRNRSCPEIPSAPDPETKSLVHSVKIAEVGRFLLNSVFSSAKGGGEILLQLSPDHLGRLRIRIATEGRKVSVRMAAENATAKDLLESQIGHLRVELQGRGLEMARFEVVVEHVSDRPEGGWPEDGFTRGREEQRRQKEKKILDPPRRASSLAPVSPAVDGDVNFYA</sequence>
<dbReference type="InterPro" id="IPR021136">
    <property type="entry name" value="Flagellar_hook_control-like_C"/>
</dbReference>
<dbReference type="EMBL" id="UPXX01000013">
    <property type="protein sequence ID" value="VBB42474.1"/>
    <property type="molecule type" value="Genomic_DNA"/>
</dbReference>
<protein>
    <recommendedName>
        <fullName evidence="2">Flagellar hook-length control protein-like C-terminal domain-containing protein</fullName>
    </recommendedName>
</protein>
<feature type="region of interest" description="Disordered" evidence="1">
    <location>
        <begin position="508"/>
        <end position="593"/>
    </location>
</feature>
<dbReference type="Gene3D" id="3.30.750.140">
    <property type="match status" value="1"/>
</dbReference>
<feature type="compositionally biased region" description="Basic and acidic residues" evidence="1">
    <location>
        <begin position="565"/>
        <end position="578"/>
    </location>
</feature>
<dbReference type="InterPro" id="IPR038610">
    <property type="entry name" value="FliK-like_C_sf"/>
</dbReference>
<dbReference type="Pfam" id="PF02120">
    <property type="entry name" value="Flg_hook"/>
    <property type="match status" value="1"/>
</dbReference>
<feature type="domain" description="Flagellar hook-length control protein-like C-terminal" evidence="2">
    <location>
        <begin position="751"/>
        <end position="819"/>
    </location>
</feature>
<evidence type="ECO:0000256" key="1">
    <source>
        <dbReference type="SAM" id="MobiDB-lite"/>
    </source>
</evidence>
<organism evidence="3">
    <name type="scientific">Uncultured Desulfatiglans sp</name>
    <dbReference type="NCBI Taxonomy" id="1748965"/>
    <lineage>
        <taxon>Bacteria</taxon>
        <taxon>Pseudomonadati</taxon>
        <taxon>Thermodesulfobacteriota</taxon>
        <taxon>Desulfobacteria</taxon>
        <taxon>Desulfatiglandales</taxon>
        <taxon>Desulfatiglandaceae</taxon>
        <taxon>Desulfatiglans</taxon>
        <taxon>environmental samples</taxon>
    </lineage>
</organism>
<dbReference type="PANTHER" id="PTHR37533">
    <property type="entry name" value="FLAGELLAR HOOK-LENGTH CONTROL PROTEIN"/>
    <property type="match status" value="1"/>
</dbReference>
<dbReference type="AlphaFoldDB" id="A0A653A396"/>
<evidence type="ECO:0000259" key="2">
    <source>
        <dbReference type="Pfam" id="PF02120"/>
    </source>
</evidence>
<feature type="region of interest" description="Disordered" evidence="1">
    <location>
        <begin position="825"/>
        <end position="876"/>
    </location>
</feature>
<accession>A0A653A396</accession>
<reference evidence="3" key="1">
    <citation type="submission" date="2018-07" db="EMBL/GenBank/DDBJ databases">
        <authorList>
            <consortium name="Genoscope - CEA"/>
            <person name="William W."/>
        </authorList>
    </citation>
    <scope>NUCLEOTIDE SEQUENCE</scope>
    <source>
        <strain evidence="3">IK1</strain>
    </source>
</reference>
<evidence type="ECO:0000313" key="3">
    <source>
        <dbReference type="EMBL" id="VBB42474.1"/>
    </source>
</evidence>
<feature type="region of interest" description="Disordered" evidence="1">
    <location>
        <begin position="267"/>
        <end position="295"/>
    </location>
</feature>
<proteinExistence type="predicted"/>
<gene>
    <name evidence="3" type="ORF">TRIP_B200614</name>
</gene>
<name>A0A653A396_UNCDX</name>